<evidence type="ECO:0000313" key="1">
    <source>
        <dbReference type="EMBL" id="SUG13438.1"/>
    </source>
</evidence>
<dbReference type="Proteomes" id="UP000254124">
    <property type="component" value="Unassembled WGS sequence"/>
</dbReference>
<protein>
    <submittedName>
        <fullName evidence="1">Uncharacterized protein</fullName>
    </submittedName>
</protein>
<sequence>MSCRLTLSGDAENNSATLLFLISEFPDKHSLIFISYHNEITMLEFMLKRREDFIVNKTSQFSVAGELENSYAAGMKQDRDEWKNICVTAPCL</sequence>
<reference evidence="1 2" key="1">
    <citation type="submission" date="2018-06" db="EMBL/GenBank/DDBJ databases">
        <authorList>
            <consortium name="Pathogen Informatics"/>
            <person name="Doyle S."/>
        </authorList>
    </citation>
    <scope>NUCLEOTIDE SEQUENCE [LARGE SCALE GENOMIC DNA]</scope>
    <source>
        <strain evidence="1 2">NCTC7295</strain>
    </source>
</reference>
<evidence type="ECO:0000313" key="2">
    <source>
        <dbReference type="Proteomes" id="UP000254124"/>
    </source>
</evidence>
<name>A0A379S279_SALER</name>
<dbReference type="EMBL" id="UGWZ01000001">
    <property type="protein sequence ID" value="SUG13438.1"/>
    <property type="molecule type" value="Genomic_DNA"/>
</dbReference>
<proteinExistence type="predicted"/>
<organism evidence="1 2">
    <name type="scientific">Salmonella enterica subsp. arizonae</name>
    <dbReference type="NCBI Taxonomy" id="59203"/>
    <lineage>
        <taxon>Bacteria</taxon>
        <taxon>Pseudomonadati</taxon>
        <taxon>Pseudomonadota</taxon>
        <taxon>Gammaproteobacteria</taxon>
        <taxon>Enterobacterales</taxon>
        <taxon>Enterobacteriaceae</taxon>
        <taxon>Salmonella</taxon>
    </lineage>
</organism>
<accession>A0A379S279</accession>
<gene>
    <name evidence="1" type="ORF">NCTC7295_01015</name>
</gene>
<dbReference type="AlphaFoldDB" id="A0A379S279"/>